<accession>A0A7W5BDT6</accession>
<dbReference type="InterPro" id="IPR011008">
    <property type="entry name" value="Dimeric_a/b-barrel"/>
</dbReference>
<gene>
    <name evidence="3" type="ORF">FHS03_004381</name>
</gene>
<evidence type="ECO:0000313" key="3">
    <source>
        <dbReference type="EMBL" id="MBB3121303.1"/>
    </source>
</evidence>
<sequence>MHFMILRRADSSTEQASFPPPGLTAALPDSKWLHSSERSTRMKYNGSDWEVEQGPFPNAHEMVAGFTVIEAKDQAEAIEWAKHWPTADNEGEFTLEVRETGCSSGCLGFEANVPPQLTPYMVLLKANEKHERDEGVDPEHIALMMRRNEEGVRAGVILAGEGLKPAAQGARVKFGGGRHTVIDGPFTEIKELIAGYWVIQTATREEAYEWVRNYPFPNGPDIQIELREVVRQ</sequence>
<feature type="domain" description="YCII-related" evidence="2">
    <location>
        <begin position="32"/>
        <end position="93"/>
    </location>
</feature>
<dbReference type="PANTHER" id="PTHR35174">
    <property type="entry name" value="BLL7171 PROTEIN-RELATED"/>
    <property type="match status" value="1"/>
</dbReference>
<dbReference type="AlphaFoldDB" id="A0A7W5BDT6"/>
<keyword evidence="4" id="KW-1185">Reference proteome</keyword>
<name>A0A7W5BDT6_9BURK</name>
<evidence type="ECO:0000313" key="4">
    <source>
        <dbReference type="Proteomes" id="UP000541535"/>
    </source>
</evidence>
<feature type="domain" description="YCII-related" evidence="2">
    <location>
        <begin position="119"/>
        <end position="218"/>
    </location>
</feature>
<evidence type="ECO:0000259" key="2">
    <source>
        <dbReference type="Pfam" id="PF03795"/>
    </source>
</evidence>
<organism evidence="3 4">
    <name type="scientific">Pseudoduganella violacea</name>
    <dbReference type="NCBI Taxonomy" id="1715466"/>
    <lineage>
        <taxon>Bacteria</taxon>
        <taxon>Pseudomonadati</taxon>
        <taxon>Pseudomonadota</taxon>
        <taxon>Betaproteobacteria</taxon>
        <taxon>Burkholderiales</taxon>
        <taxon>Oxalobacteraceae</taxon>
        <taxon>Telluria group</taxon>
        <taxon>Pseudoduganella</taxon>
    </lineage>
</organism>
<evidence type="ECO:0000256" key="1">
    <source>
        <dbReference type="ARBA" id="ARBA00007689"/>
    </source>
</evidence>
<dbReference type="PANTHER" id="PTHR35174:SF4">
    <property type="entry name" value="BLL7163 PROTEIN"/>
    <property type="match status" value="1"/>
</dbReference>
<dbReference type="EMBL" id="JACHXD010000015">
    <property type="protein sequence ID" value="MBB3121303.1"/>
    <property type="molecule type" value="Genomic_DNA"/>
</dbReference>
<proteinExistence type="inferred from homology"/>
<reference evidence="3 4" key="1">
    <citation type="submission" date="2020-08" db="EMBL/GenBank/DDBJ databases">
        <title>Genomic Encyclopedia of Type Strains, Phase III (KMG-III): the genomes of soil and plant-associated and newly described type strains.</title>
        <authorList>
            <person name="Whitman W."/>
        </authorList>
    </citation>
    <scope>NUCLEOTIDE SEQUENCE [LARGE SCALE GENOMIC DNA]</scope>
    <source>
        <strain evidence="3 4">CECT 8897</strain>
    </source>
</reference>
<protein>
    <recommendedName>
        <fullName evidence="2">YCII-related domain-containing protein</fullName>
    </recommendedName>
</protein>
<dbReference type="RefSeq" id="WP_183443027.1">
    <property type="nucleotide sequence ID" value="NZ_JACHXD010000015.1"/>
</dbReference>
<dbReference type="InterPro" id="IPR005545">
    <property type="entry name" value="YCII"/>
</dbReference>
<dbReference type="Pfam" id="PF03795">
    <property type="entry name" value="YCII"/>
    <property type="match status" value="2"/>
</dbReference>
<dbReference type="Gene3D" id="3.30.70.1060">
    <property type="entry name" value="Dimeric alpha+beta barrel"/>
    <property type="match status" value="2"/>
</dbReference>
<comment type="similarity">
    <text evidence="1">Belongs to the YciI family.</text>
</comment>
<dbReference type="SUPFAM" id="SSF54909">
    <property type="entry name" value="Dimeric alpha+beta barrel"/>
    <property type="match status" value="2"/>
</dbReference>
<comment type="caution">
    <text evidence="3">The sequence shown here is derived from an EMBL/GenBank/DDBJ whole genome shotgun (WGS) entry which is preliminary data.</text>
</comment>
<dbReference type="Proteomes" id="UP000541535">
    <property type="component" value="Unassembled WGS sequence"/>
</dbReference>